<dbReference type="InterPro" id="IPR000089">
    <property type="entry name" value="Biotin_lipoyl"/>
</dbReference>
<dbReference type="GO" id="GO:0006086">
    <property type="term" value="P:pyruvate decarboxylation to acetyl-CoA"/>
    <property type="evidence" value="ECO:0007669"/>
    <property type="project" value="InterPro"/>
</dbReference>
<feature type="domain" description="Lipoyl-binding" evidence="4">
    <location>
        <begin position="2"/>
        <end position="76"/>
    </location>
</feature>
<protein>
    <recommendedName>
        <fullName evidence="7">Dihydrolipoamide acetyltransferase component of pyruvate dehydrogenase complex</fullName>
    </recommendedName>
</protein>
<dbReference type="GO" id="GO:0016746">
    <property type="term" value="F:acyltransferase activity"/>
    <property type="evidence" value="ECO:0007669"/>
    <property type="project" value="InterPro"/>
</dbReference>
<organism evidence="6">
    <name type="scientific">marine metagenome</name>
    <dbReference type="NCBI Taxonomy" id="408172"/>
    <lineage>
        <taxon>unclassified sequences</taxon>
        <taxon>metagenomes</taxon>
        <taxon>ecological metagenomes</taxon>
    </lineage>
</organism>
<dbReference type="InterPro" id="IPR011053">
    <property type="entry name" value="Single_hybrid_motif"/>
</dbReference>
<feature type="non-terminal residue" evidence="6">
    <location>
        <position position="1"/>
    </location>
</feature>
<evidence type="ECO:0000256" key="3">
    <source>
        <dbReference type="SAM" id="MobiDB-lite"/>
    </source>
</evidence>
<dbReference type="PANTHER" id="PTHR23151:SF90">
    <property type="entry name" value="DIHYDROLIPOYLLYSINE-RESIDUE ACETYLTRANSFERASE COMPONENT OF PYRUVATE DEHYDROGENASE COMPLEX, MITOCHONDRIAL-RELATED"/>
    <property type="match status" value="1"/>
</dbReference>
<feature type="region of interest" description="Disordered" evidence="3">
    <location>
        <begin position="88"/>
        <end position="121"/>
    </location>
</feature>
<dbReference type="InterPro" id="IPR023213">
    <property type="entry name" value="CAT-like_dom_sf"/>
</dbReference>
<dbReference type="AlphaFoldDB" id="A0A382ZZN2"/>
<dbReference type="Gene3D" id="3.30.559.10">
    <property type="entry name" value="Chloramphenicol acetyltransferase-like domain"/>
    <property type="match status" value="1"/>
</dbReference>
<name>A0A382ZZN2_9ZZZZ</name>
<gene>
    <name evidence="6" type="ORF">METZ01_LOCUS453798</name>
</gene>
<dbReference type="SUPFAM" id="SSF51230">
    <property type="entry name" value="Single hybrid motif"/>
    <property type="match status" value="1"/>
</dbReference>
<evidence type="ECO:0000259" key="4">
    <source>
        <dbReference type="PROSITE" id="PS50968"/>
    </source>
</evidence>
<dbReference type="Gene3D" id="4.10.320.10">
    <property type="entry name" value="E3-binding domain"/>
    <property type="match status" value="1"/>
</dbReference>
<reference evidence="6" key="1">
    <citation type="submission" date="2018-05" db="EMBL/GenBank/DDBJ databases">
        <authorList>
            <person name="Lanie J.A."/>
            <person name="Ng W.-L."/>
            <person name="Kazmierczak K.M."/>
            <person name="Andrzejewski T.M."/>
            <person name="Davidsen T.M."/>
            <person name="Wayne K.J."/>
            <person name="Tettelin H."/>
            <person name="Glass J.I."/>
            <person name="Rusch D."/>
            <person name="Podicherti R."/>
            <person name="Tsui H.-C.T."/>
            <person name="Winkler M.E."/>
        </authorList>
    </citation>
    <scope>NUCLEOTIDE SEQUENCE</scope>
</reference>
<evidence type="ECO:0000259" key="5">
    <source>
        <dbReference type="PROSITE" id="PS51826"/>
    </source>
</evidence>
<feature type="non-terminal residue" evidence="6">
    <location>
        <position position="233"/>
    </location>
</feature>
<dbReference type="Gene3D" id="2.40.50.100">
    <property type="match status" value="1"/>
</dbReference>
<keyword evidence="2" id="KW-0450">Lipoyl</keyword>
<evidence type="ECO:0000256" key="2">
    <source>
        <dbReference type="ARBA" id="ARBA00022823"/>
    </source>
</evidence>
<dbReference type="InterPro" id="IPR036625">
    <property type="entry name" value="E3-bd_dom_sf"/>
</dbReference>
<dbReference type="SUPFAM" id="SSF52777">
    <property type="entry name" value="CoA-dependent acyltransferases"/>
    <property type="match status" value="1"/>
</dbReference>
<dbReference type="InterPro" id="IPR001078">
    <property type="entry name" value="2-oxoacid_DH_actylTfrase"/>
</dbReference>
<dbReference type="InterPro" id="IPR045257">
    <property type="entry name" value="E2/Pdx1"/>
</dbReference>
<accession>A0A382ZZN2</accession>
<dbReference type="Pfam" id="PF00198">
    <property type="entry name" value="2-oxoacid_dh"/>
    <property type="match status" value="1"/>
</dbReference>
<sequence length="233" mass="24818">MPEKIVMPKLGMVMSEGVISKFLKNKGDKVVSGNVLAQIETEKINYDLEATASGIFHPVVDIGQAVEVNGLIGYILVEGEQVPSQEESLSGLGSIKPKSQLLGKSKNQTEKSDGSAKVVKSTPGARRLAMKLHVGLAQVEATGPGGRITEYDVKKAASSDGSDNANFPALLKDADKVEELTGMRKSIASHMKNSLSSTAQLSFFLELDVTDVQAARKSFSSENDVSITMAHIL</sequence>
<dbReference type="Pfam" id="PF00364">
    <property type="entry name" value="Biotin_lipoyl"/>
    <property type="match status" value="1"/>
</dbReference>
<dbReference type="PANTHER" id="PTHR23151">
    <property type="entry name" value="DIHYDROLIPOAMIDE ACETYL/SUCCINYL-TRANSFERASE-RELATED"/>
    <property type="match status" value="1"/>
</dbReference>
<dbReference type="PROSITE" id="PS51826">
    <property type="entry name" value="PSBD"/>
    <property type="match status" value="1"/>
</dbReference>
<dbReference type="GO" id="GO:0045254">
    <property type="term" value="C:pyruvate dehydrogenase complex"/>
    <property type="evidence" value="ECO:0007669"/>
    <property type="project" value="InterPro"/>
</dbReference>
<dbReference type="InterPro" id="IPR004167">
    <property type="entry name" value="PSBD"/>
</dbReference>
<evidence type="ECO:0008006" key="7">
    <source>
        <dbReference type="Google" id="ProtNLM"/>
    </source>
</evidence>
<dbReference type="Pfam" id="PF02817">
    <property type="entry name" value="E3_binding"/>
    <property type="match status" value="1"/>
</dbReference>
<dbReference type="SUPFAM" id="SSF47005">
    <property type="entry name" value="Peripheral subunit-binding domain of 2-oxo acid dehydrogenase complex"/>
    <property type="match status" value="1"/>
</dbReference>
<comment type="similarity">
    <text evidence="1">Belongs to the 2-oxoacid dehydrogenase family.</text>
</comment>
<proteinExistence type="inferred from homology"/>
<dbReference type="EMBL" id="UINC01187953">
    <property type="protein sequence ID" value="SVE00944.1"/>
    <property type="molecule type" value="Genomic_DNA"/>
</dbReference>
<feature type="domain" description="Peripheral subunit-binding (PSBD)" evidence="5">
    <location>
        <begin position="120"/>
        <end position="157"/>
    </location>
</feature>
<dbReference type="CDD" id="cd06849">
    <property type="entry name" value="lipoyl_domain"/>
    <property type="match status" value="1"/>
</dbReference>
<dbReference type="PROSITE" id="PS50968">
    <property type="entry name" value="BIOTINYL_LIPOYL"/>
    <property type="match status" value="1"/>
</dbReference>
<evidence type="ECO:0000256" key="1">
    <source>
        <dbReference type="ARBA" id="ARBA00007317"/>
    </source>
</evidence>
<evidence type="ECO:0000313" key="6">
    <source>
        <dbReference type="EMBL" id="SVE00944.1"/>
    </source>
</evidence>